<protein>
    <submittedName>
        <fullName evidence="2">Uncharacterized protein</fullName>
    </submittedName>
</protein>
<sequence>MDRHDNGTIQNYI</sequence>
<evidence type="ECO:0000313" key="2">
    <source>
        <dbReference type="EMBL" id="KUM55445.1"/>
    </source>
</evidence>
<comment type="caution">
    <text evidence="2">The sequence shown here is derived from an EMBL/GenBank/DDBJ whole genome shotgun (WGS) entry which is preliminary data.</text>
</comment>
<gene>
    <name evidence="2" type="ORF">ACN42_g11831</name>
    <name evidence="1" type="ORF">ACN42_g11887</name>
</gene>
<dbReference type="EMBL" id="LLXE01001130">
    <property type="protein sequence ID" value="KUM55399.1"/>
    <property type="molecule type" value="Genomic_DNA"/>
</dbReference>
<name>A0A117NK35_PENFR</name>
<keyword evidence="3" id="KW-1185">Reference proteome</keyword>
<accession>A0A117NK35</accession>
<dbReference type="EMBL" id="LLXE01000982">
    <property type="protein sequence ID" value="KUM55445.1"/>
    <property type="molecule type" value="Genomic_DNA"/>
</dbReference>
<feature type="non-terminal residue" evidence="2">
    <location>
        <position position="13"/>
    </location>
</feature>
<reference evidence="2 3" key="1">
    <citation type="submission" date="2015-10" db="EMBL/GenBank/DDBJ databases">
        <title>Genome sequencing of Penicillium freii.</title>
        <authorList>
            <person name="Nguyen H.D."/>
            <person name="Visagie C.M."/>
            <person name="Seifert K.A."/>
        </authorList>
    </citation>
    <scope>NUCLEOTIDE SEQUENCE [LARGE SCALE GENOMIC DNA]</scope>
    <source>
        <strain evidence="2 3">DAOM 242723</strain>
    </source>
</reference>
<proteinExistence type="predicted"/>
<dbReference type="Proteomes" id="UP000055045">
    <property type="component" value="Unassembled WGS sequence"/>
</dbReference>
<evidence type="ECO:0000313" key="3">
    <source>
        <dbReference type="Proteomes" id="UP000055045"/>
    </source>
</evidence>
<organism evidence="2 3">
    <name type="scientific">Penicillium freii</name>
    <dbReference type="NCBI Taxonomy" id="48697"/>
    <lineage>
        <taxon>Eukaryota</taxon>
        <taxon>Fungi</taxon>
        <taxon>Dikarya</taxon>
        <taxon>Ascomycota</taxon>
        <taxon>Pezizomycotina</taxon>
        <taxon>Eurotiomycetes</taxon>
        <taxon>Eurotiomycetidae</taxon>
        <taxon>Eurotiales</taxon>
        <taxon>Aspergillaceae</taxon>
        <taxon>Penicillium</taxon>
    </lineage>
</organism>
<evidence type="ECO:0000313" key="1">
    <source>
        <dbReference type="EMBL" id="KUM55399.1"/>
    </source>
</evidence>